<protein>
    <submittedName>
        <fullName evidence="2">Winged helix-turn-helix transcriptional regulator</fullName>
    </submittedName>
</protein>
<dbReference type="SMART" id="SM00418">
    <property type="entry name" value="HTH_ARSR"/>
    <property type="match status" value="1"/>
</dbReference>
<evidence type="ECO:0000313" key="3">
    <source>
        <dbReference type="Proteomes" id="UP000326546"/>
    </source>
</evidence>
<dbReference type="SUPFAM" id="SSF46785">
    <property type="entry name" value="Winged helix' DNA-binding domain"/>
    <property type="match status" value="1"/>
</dbReference>
<dbReference type="Gene3D" id="1.10.10.10">
    <property type="entry name" value="Winged helix-like DNA-binding domain superfamily/Winged helix DNA-binding domain"/>
    <property type="match status" value="1"/>
</dbReference>
<dbReference type="PRINTS" id="PR00778">
    <property type="entry name" value="HTHARSR"/>
</dbReference>
<sequence>MVNHVDVFAALGDPNRAHMVTRLATTNATVSQLARETSISLPATLKHLGVLEEAGLVRRVKQGRTVTVSLRPEALVETEAWLHRTRTFWTTQLGQLAASFETPSLSPHPPEDPS</sequence>
<proteinExistence type="predicted"/>
<feature type="domain" description="HTH arsR-type" evidence="1">
    <location>
        <begin position="1"/>
        <end position="90"/>
    </location>
</feature>
<dbReference type="Pfam" id="PF12840">
    <property type="entry name" value="HTH_20"/>
    <property type="match status" value="1"/>
</dbReference>
<dbReference type="KEGG" id="serw:FY030_00190"/>
<gene>
    <name evidence="2" type="ORF">FY030_00190</name>
</gene>
<reference evidence="2 3" key="1">
    <citation type="submission" date="2019-09" db="EMBL/GenBank/DDBJ databases">
        <title>Serinicoccus pratensis sp. nov., isolated from meadow soil.</title>
        <authorList>
            <person name="Zhang W."/>
        </authorList>
    </citation>
    <scope>NUCLEOTIDE SEQUENCE [LARGE SCALE GENOMIC DNA]</scope>
    <source>
        <strain evidence="2 3">W204</strain>
    </source>
</reference>
<dbReference type="PROSITE" id="PS50987">
    <property type="entry name" value="HTH_ARSR_2"/>
    <property type="match status" value="1"/>
</dbReference>
<dbReference type="AlphaFoldDB" id="A0A5J6V125"/>
<dbReference type="OrthoDB" id="9806976at2"/>
<dbReference type="Proteomes" id="UP000326546">
    <property type="component" value="Chromosome"/>
</dbReference>
<dbReference type="InterPro" id="IPR001845">
    <property type="entry name" value="HTH_ArsR_DNA-bd_dom"/>
</dbReference>
<dbReference type="GO" id="GO:0003700">
    <property type="term" value="F:DNA-binding transcription factor activity"/>
    <property type="evidence" value="ECO:0007669"/>
    <property type="project" value="InterPro"/>
</dbReference>
<evidence type="ECO:0000259" key="1">
    <source>
        <dbReference type="PROSITE" id="PS50987"/>
    </source>
</evidence>
<dbReference type="PANTHER" id="PTHR38600:SF2">
    <property type="entry name" value="SLL0088 PROTEIN"/>
    <property type="match status" value="1"/>
</dbReference>
<organism evidence="2 3">
    <name type="scientific">Ornithinimicrobium pratense</name>
    <dbReference type="NCBI Taxonomy" id="2593973"/>
    <lineage>
        <taxon>Bacteria</taxon>
        <taxon>Bacillati</taxon>
        <taxon>Actinomycetota</taxon>
        <taxon>Actinomycetes</taxon>
        <taxon>Micrococcales</taxon>
        <taxon>Ornithinimicrobiaceae</taxon>
        <taxon>Ornithinimicrobium</taxon>
    </lineage>
</organism>
<name>A0A5J6V125_9MICO</name>
<dbReference type="EMBL" id="CP044427">
    <property type="protein sequence ID" value="QFG67350.1"/>
    <property type="molecule type" value="Genomic_DNA"/>
</dbReference>
<dbReference type="NCBIfam" id="NF033788">
    <property type="entry name" value="HTH_metalloreg"/>
    <property type="match status" value="1"/>
</dbReference>
<dbReference type="PANTHER" id="PTHR38600">
    <property type="entry name" value="TRANSCRIPTIONAL REGULATORY PROTEIN"/>
    <property type="match status" value="1"/>
</dbReference>
<dbReference type="RefSeq" id="WP_158059748.1">
    <property type="nucleotide sequence ID" value="NZ_CP044427.1"/>
</dbReference>
<dbReference type="InterPro" id="IPR036388">
    <property type="entry name" value="WH-like_DNA-bd_sf"/>
</dbReference>
<dbReference type="CDD" id="cd00090">
    <property type="entry name" value="HTH_ARSR"/>
    <property type="match status" value="1"/>
</dbReference>
<evidence type="ECO:0000313" key="2">
    <source>
        <dbReference type="EMBL" id="QFG67350.1"/>
    </source>
</evidence>
<dbReference type="InterPro" id="IPR036390">
    <property type="entry name" value="WH_DNA-bd_sf"/>
</dbReference>
<accession>A0A5J6V125</accession>
<dbReference type="InterPro" id="IPR011991">
    <property type="entry name" value="ArsR-like_HTH"/>
</dbReference>
<keyword evidence="3" id="KW-1185">Reference proteome</keyword>